<dbReference type="Proteomes" id="UP000626109">
    <property type="component" value="Unassembled WGS sequence"/>
</dbReference>
<dbReference type="InterPro" id="IPR043504">
    <property type="entry name" value="Peptidase_S1_PA_chymotrypsin"/>
</dbReference>
<evidence type="ECO:0000313" key="2">
    <source>
        <dbReference type="EMBL" id="CAE8645518.1"/>
    </source>
</evidence>
<dbReference type="SUPFAM" id="SSF50494">
    <property type="entry name" value="Trypsin-like serine proteases"/>
    <property type="match status" value="1"/>
</dbReference>
<dbReference type="AlphaFoldDB" id="A0A813I5Z5"/>
<gene>
    <name evidence="2" type="ORF">PGLA2088_LOCUS3973</name>
</gene>
<name>A0A813I5Z5_POLGL</name>
<proteinExistence type="predicted"/>
<sequence length="94" mass="9895">AATWNRVLECAILAVVSLKVTAVRSFQDAQPGAYLGTGFIVDSKQGLLLTSRQVCTLLGPVRVVATLLGVGASEELPASVVYADPVHDFAILRV</sequence>
<accession>A0A813I5Z5</accession>
<dbReference type="InterPro" id="IPR009003">
    <property type="entry name" value="Peptidase_S1_PA"/>
</dbReference>
<feature type="signal peptide" evidence="1">
    <location>
        <begin position="1"/>
        <end position="22"/>
    </location>
</feature>
<keyword evidence="1" id="KW-0732">Signal</keyword>
<organism evidence="2 3">
    <name type="scientific">Polarella glacialis</name>
    <name type="common">Dinoflagellate</name>
    <dbReference type="NCBI Taxonomy" id="89957"/>
    <lineage>
        <taxon>Eukaryota</taxon>
        <taxon>Sar</taxon>
        <taxon>Alveolata</taxon>
        <taxon>Dinophyceae</taxon>
        <taxon>Suessiales</taxon>
        <taxon>Suessiaceae</taxon>
        <taxon>Polarella</taxon>
    </lineage>
</organism>
<evidence type="ECO:0000313" key="3">
    <source>
        <dbReference type="Proteomes" id="UP000626109"/>
    </source>
</evidence>
<comment type="caution">
    <text evidence="2">The sequence shown here is derived from an EMBL/GenBank/DDBJ whole genome shotgun (WGS) entry which is preliminary data.</text>
</comment>
<feature type="non-terminal residue" evidence="2">
    <location>
        <position position="94"/>
    </location>
</feature>
<dbReference type="PANTHER" id="PTHR46366">
    <property type="entry name" value="PRO-APOPTOTIC SERINE PROTEASE NMA111"/>
    <property type="match status" value="1"/>
</dbReference>
<reference evidence="2" key="1">
    <citation type="submission" date="2021-02" db="EMBL/GenBank/DDBJ databases">
        <authorList>
            <person name="Dougan E. K."/>
            <person name="Rhodes N."/>
            <person name="Thang M."/>
            <person name="Chan C."/>
        </authorList>
    </citation>
    <scope>NUCLEOTIDE SEQUENCE</scope>
</reference>
<feature type="chain" id="PRO_5032834457" evidence="1">
    <location>
        <begin position="23"/>
        <end position="94"/>
    </location>
</feature>
<evidence type="ECO:0000256" key="1">
    <source>
        <dbReference type="SAM" id="SignalP"/>
    </source>
</evidence>
<dbReference type="EMBL" id="CAJNNW010003584">
    <property type="protein sequence ID" value="CAE8645518.1"/>
    <property type="molecule type" value="Genomic_DNA"/>
</dbReference>
<dbReference type="PANTHER" id="PTHR46366:SF1">
    <property type="entry name" value="PDZ DOMAIN-CONTAINING PROTEIN C1685.05"/>
    <property type="match status" value="1"/>
</dbReference>
<dbReference type="Gene3D" id="2.40.10.10">
    <property type="entry name" value="Trypsin-like serine proteases"/>
    <property type="match status" value="1"/>
</dbReference>
<protein>
    <submittedName>
        <fullName evidence="2">Uncharacterized protein</fullName>
    </submittedName>
</protein>
<feature type="non-terminal residue" evidence="2">
    <location>
        <position position="1"/>
    </location>
</feature>